<dbReference type="RefSeq" id="XP_067485440.1">
    <property type="nucleotide sequence ID" value="XM_067616688.1"/>
</dbReference>
<evidence type="ECO:0000256" key="4">
    <source>
        <dbReference type="ARBA" id="ARBA00023163"/>
    </source>
</evidence>
<evidence type="ECO:0000256" key="2">
    <source>
        <dbReference type="ARBA" id="ARBA00023015"/>
    </source>
</evidence>
<evidence type="ECO:0000259" key="7">
    <source>
        <dbReference type="PROSITE" id="PS50048"/>
    </source>
</evidence>
<dbReference type="GO" id="GO:0008270">
    <property type="term" value="F:zinc ion binding"/>
    <property type="evidence" value="ECO:0007669"/>
    <property type="project" value="InterPro"/>
</dbReference>
<dbReference type="OMA" id="SECANIG"/>
<dbReference type="SMART" id="SM00066">
    <property type="entry name" value="GAL4"/>
    <property type="match status" value="1"/>
</dbReference>
<dbReference type="Proteomes" id="UP000184499">
    <property type="component" value="Unassembled WGS sequence"/>
</dbReference>
<dbReference type="Pfam" id="PF08493">
    <property type="entry name" value="AflR"/>
    <property type="match status" value="1"/>
</dbReference>
<dbReference type="SUPFAM" id="SSF57701">
    <property type="entry name" value="Zn2/Cys6 DNA-binding domain"/>
    <property type="match status" value="1"/>
</dbReference>
<dbReference type="GO" id="GO:0000981">
    <property type="term" value="F:DNA-binding transcription factor activity, RNA polymerase II-specific"/>
    <property type="evidence" value="ECO:0007669"/>
    <property type="project" value="InterPro"/>
</dbReference>
<gene>
    <name evidence="8" type="ORF">ASPBRDRAFT_112763</name>
</gene>
<keyword evidence="1" id="KW-0479">Metal-binding</keyword>
<dbReference type="AlphaFoldDB" id="A0A1L9V2M1"/>
<dbReference type="Pfam" id="PF00172">
    <property type="entry name" value="Zn_clus"/>
    <property type="match status" value="1"/>
</dbReference>
<keyword evidence="9" id="KW-1185">Reference proteome</keyword>
<dbReference type="GO" id="GO:0005634">
    <property type="term" value="C:nucleus"/>
    <property type="evidence" value="ECO:0007669"/>
    <property type="project" value="InterPro"/>
</dbReference>
<name>A0A1L9V2M1_ASPBC</name>
<dbReference type="GO" id="GO:0045122">
    <property type="term" value="P:aflatoxin biosynthetic process"/>
    <property type="evidence" value="ECO:0007669"/>
    <property type="project" value="InterPro"/>
</dbReference>
<evidence type="ECO:0000313" key="9">
    <source>
        <dbReference type="Proteomes" id="UP000184499"/>
    </source>
</evidence>
<proteinExistence type="predicted"/>
<dbReference type="CDD" id="cd00067">
    <property type="entry name" value="GAL4"/>
    <property type="match status" value="1"/>
</dbReference>
<evidence type="ECO:0000313" key="8">
    <source>
        <dbReference type="EMBL" id="OJJ78193.1"/>
    </source>
</evidence>
<dbReference type="GO" id="GO:0009893">
    <property type="term" value="P:positive regulation of metabolic process"/>
    <property type="evidence" value="ECO:0007669"/>
    <property type="project" value="UniProtKB-ARBA"/>
</dbReference>
<dbReference type="InterPro" id="IPR013700">
    <property type="entry name" value="AflR"/>
</dbReference>
<evidence type="ECO:0000256" key="6">
    <source>
        <dbReference type="SAM" id="MobiDB-lite"/>
    </source>
</evidence>
<dbReference type="GeneID" id="93569176"/>
<keyword evidence="3" id="KW-0238">DNA-binding</keyword>
<reference evidence="9" key="1">
    <citation type="journal article" date="2017" name="Genome Biol.">
        <title>Comparative genomics reveals high biological diversity and specific adaptations in the industrially and medically important fungal genus Aspergillus.</title>
        <authorList>
            <person name="de Vries R.P."/>
            <person name="Riley R."/>
            <person name="Wiebenga A."/>
            <person name="Aguilar-Osorio G."/>
            <person name="Amillis S."/>
            <person name="Uchima C.A."/>
            <person name="Anderluh G."/>
            <person name="Asadollahi M."/>
            <person name="Askin M."/>
            <person name="Barry K."/>
            <person name="Battaglia E."/>
            <person name="Bayram O."/>
            <person name="Benocci T."/>
            <person name="Braus-Stromeyer S.A."/>
            <person name="Caldana C."/>
            <person name="Canovas D."/>
            <person name="Cerqueira G.C."/>
            <person name="Chen F."/>
            <person name="Chen W."/>
            <person name="Choi C."/>
            <person name="Clum A."/>
            <person name="Dos Santos R.A."/>
            <person name="Damasio A.R."/>
            <person name="Diallinas G."/>
            <person name="Emri T."/>
            <person name="Fekete E."/>
            <person name="Flipphi M."/>
            <person name="Freyberg S."/>
            <person name="Gallo A."/>
            <person name="Gournas C."/>
            <person name="Habgood R."/>
            <person name="Hainaut M."/>
            <person name="Harispe M.L."/>
            <person name="Henrissat B."/>
            <person name="Hilden K.S."/>
            <person name="Hope R."/>
            <person name="Hossain A."/>
            <person name="Karabika E."/>
            <person name="Karaffa L."/>
            <person name="Karanyi Z."/>
            <person name="Krasevec N."/>
            <person name="Kuo A."/>
            <person name="Kusch H."/>
            <person name="LaButti K."/>
            <person name="Lagendijk E.L."/>
            <person name="Lapidus A."/>
            <person name="Levasseur A."/>
            <person name="Lindquist E."/>
            <person name="Lipzen A."/>
            <person name="Logrieco A.F."/>
            <person name="MacCabe A."/>
            <person name="Maekelae M.R."/>
            <person name="Malavazi I."/>
            <person name="Melin P."/>
            <person name="Meyer V."/>
            <person name="Mielnichuk N."/>
            <person name="Miskei M."/>
            <person name="Molnar A.P."/>
            <person name="Mule G."/>
            <person name="Ngan C.Y."/>
            <person name="Orejas M."/>
            <person name="Orosz E."/>
            <person name="Ouedraogo J.P."/>
            <person name="Overkamp K.M."/>
            <person name="Park H.-S."/>
            <person name="Perrone G."/>
            <person name="Piumi F."/>
            <person name="Punt P.J."/>
            <person name="Ram A.F."/>
            <person name="Ramon A."/>
            <person name="Rauscher S."/>
            <person name="Record E."/>
            <person name="Riano-Pachon D.M."/>
            <person name="Robert V."/>
            <person name="Roehrig J."/>
            <person name="Ruller R."/>
            <person name="Salamov A."/>
            <person name="Salih N.S."/>
            <person name="Samson R.A."/>
            <person name="Sandor E."/>
            <person name="Sanguinetti M."/>
            <person name="Schuetze T."/>
            <person name="Sepcic K."/>
            <person name="Shelest E."/>
            <person name="Sherlock G."/>
            <person name="Sophianopoulou V."/>
            <person name="Squina F.M."/>
            <person name="Sun H."/>
            <person name="Susca A."/>
            <person name="Todd R.B."/>
            <person name="Tsang A."/>
            <person name="Unkles S.E."/>
            <person name="van de Wiele N."/>
            <person name="van Rossen-Uffink D."/>
            <person name="Oliveira J.V."/>
            <person name="Vesth T.C."/>
            <person name="Visser J."/>
            <person name="Yu J.-H."/>
            <person name="Zhou M."/>
            <person name="Andersen M.R."/>
            <person name="Archer D.B."/>
            <person name="Baker S.E."/>
            <person name="Benoit I."/>
            <person name="Brakhage A.A."/>
            <person name="Braus G.H."/>
            <person name="Fischer R."/>
            <person name="Frisvad J.C."/>
            <person name="Goldman G.H."/>
            <person name="Houbraken J."/>
            <person name="Oakley B."/>
            <person name="Pocsi I."/>
            <person name="Scazzocchio C."/>
            <person name="Seiboth B."/>
            <person name="vanKuyk P.A."/>
            <person name="Wortman J."/>
            <person name="Dyer P.S."/>
            <person name="Grigoriev I.V."/>
        </authorList>
    </citation>
    <scope>NUCLEOTIDE SEQUENCE [LARGE SCALE GENOMIC DNA]</scope>
    <source>
        <strain evidence="9">CBS 101740 / IMI 381727 / IBT 21946</strain>
    </source>
</reference>
<evidence type="ECO:0000256" key="3">
    <source>
        <dbReference type="ARBA" id="ARBA00023125"/>
    </source>
</evidence>
<dbReference type="PROSITE" id="PS00463">
    <property type="entry name" value="ZN2_CY6_FUNGAL_1"/>
    <property type="match status" value="1"/>
</dbReference>
<dbReference type="GO" id="GO:0003677">
    <property type="term" value="F:DNA binding"/>
    <property type="evidence" value="ECO:0007669"/>
    <property type="project" value="UniProtKB-KW"/>
</dbReference>
<organism evidence="8 9">
    <name type="scientific">Aspergillus brasiliensis (strain CBS 101740 / IMI 381727 / IBT 21946)</name>
    <dbReference type="NCBI Taxonomy" id="767769"/>
    <lineage>
        <taxon>Eukaryota</taxon>
        <taxon>Fungi</taxon>
        <taxon>Dikarya</taxon>
        <taxon>Ascomycota</taxon>
        <taxon>Pezizomycotina</taxon>
        <taxon>Eurotiomycetes</taxon>
        <taxon>Eurotiomycetidae</taxon>
        <taxon>Eurotiales</taxon>
        <taxon>Aspergillaceae</taxon>
        <taxon>Aspergillus</taxon>
        <taxon>Aspergillus subgen. Circumdati</taxon>
    </lineage>
</organism>
<dbReference type="InterPro" id="IPR036864">
    <property type="entry name" value="Zn2-C6_fun-type_DNA-bd_sf"/>
</dbReference>
<evidence type="ECO:0000256" key="1">
    <source>
        <dbReference type="ARBA" id="ARBA00022723"/>
    </source>
</evidence>
<accession>A0A1L9V2M1</accession>
<dbReference type="InterPro" id="IPR001138">
    <property type="entry name" value="Zn2Cys6_DnaBD"/>
</dbReference>
<dbReference type="Gene3D" id="4.10.240.10">
    <property type="entry name" value="Zn(2)-C6 fungal-type DNA-binding domain"/>
    <property type="match status" value="1"/>
</dbReference>
<feature type="compositionally biased region" description="Pro residues" evidence="6">
    <location>
        <begin position="178"/>
        <end position="187"/>
    </location>
</feature>
<dbReference type="STRING" id="767769.A0A1L9V2M1"/>
<dbReference type="OrthoDB" id="2740448at2759"/>
<protein>
    <recommendedName>
        <fullName evidence="7">Zn(2)-C6 fungal-type domain-containing protein</fullName>
    </recommendedName>
</protein>
<keyword evidence="2" id="KW-0805">Transcription regulation</keyword>
<feature type="domain" description="Zn(2)-C6 fungal-type" evidence="7">
    <location>
        <begin position="29"/>
        <end position="59"/>
    </location>
</feature>
<feature type="region of interest" description="Disordered" evidence="6">
    <location>
        <begin position="171"/>
        <end position="190"/>
    </location>
</feature>
<sequence length="371" mass="41045">MLALSPPSTTASLMDDMTCTTSSRKTRDSCDACAKSKVRCGKQHPRCDRCVARKQICNYGFTRPKGRPRLSHRSPSTPAGGSQPCSPDPCLDLNIFSTLYNPEPIADIYLDCPPESTFISTANLISRDLQHLGDSQFLDHELTLPFDMATPQTAVTLRPAQSDCQMDSKFSVASPLPHSSPAPPPGPGNSCQELQPCTGLILETIRSLLLPLDTCVRHMTAPRPASLDTILRVNNDAIDNLTVVLGCSCSMEPFFATLVAQVINKIIRWYDQIIEDCECLDWEMGDTLIEFEPIKIGGFEPSKSDSRRMLLQMVMIELDRVQTLVGRFVNRYCRPDVLLYDEEGPINLALEAALRQRLNAARSHAVLTMAD</sequence>
<evidence type="ECO:0000256" key="5">
    <source>
        <dbReference type="ARBA" id="ARBA00023242"/>
    </source>
</evidence>
<dbReference type="EMBL" id="KV878679">
    <property type="protein sequence ID" value="OJJ78193.1"/>
    <property type="molecule type" value="Genomic_DNA"/>
</dbReference>
<keyword evidence="5" id="KW-0539">Nucleus</keyword>
<dbReference type="PROSITE" id="PS50048">
    <property type="entry name" value="ZN2_CY6_FUNGAL_2"/>
    <property type="match status" value="1"/>
</dbReference>
<dbReference type="PRINTS" id="PR00755">
    <property type="entry name" value="AFLATOXINBRP"/>
</dbReference>
<dbReference type="VEuPathDB" id="FungiDB:ASPBRDRAFT_112763"/>
<keyword evidence="4" id="KW-0804">Transcription</keyword>